<feature type="compositionally biased region" description="Basic and acidic residues" evidence="6">
    <location>
        <begin position="85"/>
        <end position="100"/>
    </location>
</feature>
<gene>
    <name evidence="9" type="ordered locus">AMIS_71470</name>
</gene>
<keyword evidence="4 7" id="KW-1133">Transmembrane helix</keyword>
<feature type="transmembrane region" description="Helical" evidence="7">
    <location>
        <begin position="36"/>
        <end position="55"/>
    </location>
</feature>
<organism evidence="9 10">
    <name type="scientific">Actinoplanes missouriensis (strain ATCC 14538 / DSM 43046 / CBS 188.64 / JCM 3121 / NBRC 102363 / NCIMB 12654 / NRRL B-3342 / UNCC 431)</name>
    <dbReference type="NCBI Taxonomy" id="512565"/>
    <lineage>
        <taxon>Bacteria</taxon>
        <taxon>Bacillati</taxon>
        <taxon>Actinomycetota</taxon>
        <taxon>Actinomycetes</taxon>
        <taxon>Micromonosporales</taxon>
        <taxon>Micromonosporaceae</taxon>
        <taxon>Actinoplanes</taxon>
    </lineage>
</organism>
<keyword evidence="10" id="KW-1185">Reference proteome</keyword>
<evidence type="ECO:0000259" key="8">
    <source>
        <dbReference type="Pfam" id="PF13396"/>
    </source>
</evidence>
<dbReference type="AlphaFoldDB" id="I0HH80"/>
<evidence type="ECO:0000256" key="4">
    <source>
        <dbReference type="ARBA" id="ARBA00022989"/>
    </source>
</evidence>
<reference evidence="9 10" key="1">
    <citation type="submission" date="2012-02" db="EMBL/GenBank/DDBJ databases">
        <title>Complete genome sequence of Actinoplanes missouriensis 431 (= NBRC 102363).</title>
        <authorList>
            <person name="Ohnishi Y."/>
            <person name="Ishikawa J."/>
            <person name="Sekine M."/>
            <person name="Hosoyama A."/>
            <person name="Harada T."/>
            <person name="Narita H."/>
            <person name="Hata T."/>
            <person name="Konno Y."/>
            <person name="Tutikane K."/>
            <person name="Fujita N."/>
            <person name="Horinouchi S."/>
            <person name="Hayakawa M."/>
        </authorList>
    </citation>
    <scope>NUCLEOTIDE SEQUENCE [LARGE SCALE GENOMIC DNA]</scope>
    <source>
        <strain evidence="10">ATCC 14538 / DSM 43046 / CBS 188.64 / JCM 3121 / NBRC 102363 / NCIMB 12654 / NRRL B-3342 / UNCC 431</strain>
    </source>
</reference>
<evidence type="ECO:0000256" key="3">
    <source>
        <dbReference type="ARBA" id="ARBA00022692"/>
    </source>
</evidence>
<evidence type="ECO:0000256" key="1">
    <source>
        <dbReference type="ARBA" id="ARBA00004651"/>
    </source>
</evidence>
<keyword evidence="3 7" id="KW-0812">Transmembrane</keyword>
<dbReference type="RefSeq" id="WP_014447252.1">
    <property type="nucleotide sequence ID" value="NC_017093.1"/>
</dbReference>
<evidence type="ECO:0000256" key="7">
    <source>
        <dbReference type="SAM" id="Phobius"/>
    </source>
</evidence>
<evidence type="ECO:0000256" key="5">
    <source>
        <dbReference type="ARBA" id="ARBA00023136"/>
    </source>
</evidence>
<comment type="subcellular location">
    <subcellularLocation>
        <location evidence="1">Cell membrane</location>
        <topology evidence="1">Multi-pass membrane protein</topology>
    </subcellularLocation>
</comment>
<protein>
    <recommendedName>
        <fullName evidence="8">Cardiolipin synthase N-terminal domain-containing protein</fullName>
    </recommendedName>
</protein>
<feature type="region of interest" description="Disordered" evidence="6">
    <location>
        <begin position="62"/>
        <end position="127"/>
    </location>
</feature>
<dbReference type="KEGG" id="ams:AMIS_71470"/>
<evidence type="ECO:0000256" key="6">
    <source>
        <dbReference type="SAM" id="MobiDB-lite"/>
    </source>
</evidence>
<name>I0HH80_ACTM4</name>
<keyword evidence="2" id="KW-1003">Cell membrane</keyword>
<dbReference type="PATRIC" id="fig|512565.3.peg.7154"/>
<evidence type="ECO:0000313" key="10">
    <source>
        <dbReference type="Proteomes" id="UP000007882"/>
    </source>
</evidence>
<dbReference type="GO" id="GO:0005886">
    <property type="term" value="C:plasma membrane"/>
    <property type="evidence" value="ECO:0007669"/>
    <property type="project" value="UniProtKB-SubCell"/>
</dbReference>
<sequence length="127" mass="14303">MVRLFILLAAAALVLLILALISGLSADRVRHLPRAVWVLVILLIPIAGPVAYFAWGRPVAARRAPARPSSPDDDPEFLRSMNVEQSRREREMLANWERELNQSGESQTAEKHDEEQPDGEQKDEKKP</sequence>
<dbReference type="EMBL" id="AP012319">
    <property type="protein sequence ID" value="BAL92367.1"/>
    <property type="molecule type" value="Genomic_DNA"/>
</dbReference>
<dbReference type="Proteomes" id="UP000007882">
    <property type="component" value="Chromosome"/>
</dbReference>
<evidence type="ECO:0000256" key="2">
    <source>
        <dbReference type="ARBA" id="ARBA00022475"/>
    </source>
</evidence>
<feature type="compositionally biased region" description="Basic and acidic residues" evidence="6">
    <location>
        <begin position="108"/>
        <end position="127"/>
    </location>
</feature>
<dbReference type="Pfam" id="PF13396">
    <property type="entry name" value="PLDc_N"/>
    <property type="match status" value="1"/>
</dbReference>
<dbReference type="HOGENOM" id="CLU_113604_3_2_11"/>
<dbReference type="OrthoDB" id="3298527at2"/>
<dbReference type="InterPro" id="IPR027379">
    <property type="entry name" value="CLS_N"/>
</dbReference>
<dbReference type="STRING" id="512565.AMIS_71470"/>
<evidence type="ECO:0000313" key="9">
    <source>
        <dbReference type="EMBL" id="BAL92367.1"/>
    </source>
</evidence>
<keyword evidence="5 7" id="KW-0472">Membrane</keyword>
<accession>I0HH80</accession>
<feature type="domain" description="Cardiolipin synthase N-terminal" evidence="8">
    <location>
        <begin position="14"/>
        <end position="57"/>
    </location>
</feature>
<proteinExistence type="predicted"/>